<accession>T0RT01</accession>
<name>T0RT01_SAPDV</name>
<evidence type="ECO:0000313" key="2">
    <source>
        <dbReference type="EMBL" id="EQC35518.1"/>
    </source>
</evidence>
<dbReference type="Gene3D" id="3.60.21.10">
    <property type="match status" value="1"/>
</dbReference>
<dbReference type="eggNOG" id="ENOG502T1DP">
    <property type="taxonomic scope" value="Eukaryota"/>
</dbReference>
<dbReference type="InterPro" id="IPR029052">
    <property type="entry name" value="Metallo-depent_PP-like"/>
</dbReference>
<dbReference type="Proteomes" id="UP000030762">
    <property type="component" value="Unassembled WGS sequence"/>
</dbReference>
<protein>
    <submittedName>
        <fullName evidence="2">Uncharacterized protein</fullName>
    </submittedName>
</protein>
<dbReference type="GeneID" id="19947953"/>
<dbReference type="RefSeq" id="XP_008611268.1">
    <property type="nucleotide sequence ID" value="XM_008613046.1"/>
</dbReference>
<dbReference type="OrthoDB" id="10252235at2759"/>
<organism evidence="2 3">
    <name type="scientific">Saprolegnia diclina (strain VS20)</name>
    <dbReference type="NCBI Taxonomy" id="1156394"/>
    <lineage>
        <taxon>Eukaryota</taxon>
        <taxon>Sar</taxon>
        <taxon>Stramenopiles</taxon>
        <taxon>Oomycota</taxon>
        <taxon>Saprolegniomycetes</taxon>
        <taxon>Saprolegniales</taxon>
        <taxon>Saprolegniaceae</taxon>
        <taxon>Saprolegnia</taxon>
    </lineage>
</organism>
<proteinExistence type="predicted"/>
<keyword evidence="1" id="KW-0732">Signal</keyword>
<keyword evidence="3" id="KW-1185">Reference proteome</keyword>
<dbReference type="SUPFAM" id="SSF56300">
    <property type="entry name" value="Metallo-dependent phosphatases"/>
    <property type="match status" value="1"/>
</dbReference>
<evidence type="ECO:0000313" key="3">
    <source>
        <dbReference type="Proteomes" id="UP000030762"/>
    </source>
</evidence>
<feature type="signal peptide" evidence="1">
    <location>
        <begin position="1"/>
        <end position="16"/>
    </location>
</feature>
<gene>
    <name evidence="2" type="ORF">SDRG_07226</name>
</gene>
<dbReference type="STRING" id="1156394.T0RT01"/>
<dbReference type="AlphaFoldDB" id="T0RT01"/>
<sequence>MVAAISKLVLLLSVSATTVVGDCGTARPPTAHFQVLSYNDVYEMKAENDTAQYGVLVGGPSRVIPIAKKLRQNFENSLVIFAGDTMSPSLWSGQFKGLQMI</sequence>
<reference evidence="2 3" key="1">
    <citation type="submission" date="2012-04" db="EMBL/GenBank/DDBJ databases">
        <title>The Genome Sequence of Saprolegnia declina VS20.</title>
        <authorList>
            <consortium name="The Broad Institute Genome Sequencing Platform"/>
            <person name="Russ C."/>
            <person name="Nusbaum C."/>
            <person name="Tyler B."/>
            <person name="van West P."/>
            <person name="Dieguez-Uribeondo J."/>
            <person name="de Bruijn I."/>
            <person name="Tripathy S."/>
            <person name="Jiang R."/>
            <person name="Young S.K."/>
            <person name="Zeng Q."/>
            <person name="Gargeya S."/>
            <person name="Fitzgerald M."/>
            <person name="Haas B."/>
            <person name="Abouelleil A."/>
            <person name="Alvarado L."/>
            <person name="Arachchi H.M."/>
            <person name="Berlin A."/>
            <person name="Chapman S.B."/>
            <person name="Goldberg J."/>
            <person name="Griggs A."/>
            <person name="Gujja S."/>
            <person name="Hansen M."/>
            <person name="Howarth C."/>
            <person name="Imamovic A."/>
            <person name="Larimer J."/>
            <person name="McCowen C."/>
            <person name="Montmayeur A."/>
            <person name="Murphy C."/>
            <person name="Neiman D."/>
            <person name="Pearson M."/>
            <person name="Priest M."/>
            <person name="Roberts A."/>
            <person name="Saif S."/>
            <person name="Shea T."/>
            <person name="Sisk P."/>
            <person name="Sykes S."/>
            <person name="Wortman J."/>
            <person name="Nusbaum C."/>
            <person name="Birren B."/>
        </authorList>
    </citation>
    <scope>NUCLEOTIDE SEQUENCE [LARGE SCALE GENOMIC DNA]</scope>
    <source>
        <strain evidence="2 3">VS20</strain>
    </source>
</reference>
<dbReference type="VEuPathDB" id="FungiDB:SDRG_07226"/>
<dbReference type="InParanoid" id="T0RT01"/>
<feature type="chain" id="PRO_5004571633" evidence="1">
    <location>
        <begin position="17"/>
        <end position="101"/>
    </location>
</feature>
<feature type="non-terminal residue" evidence="2">
    <location>
        <position position="101"/>
    </location>
</feature>
<evidence type="ECO:0000256" key="1">
    <source>
        <dbReference type="SAM" id="SignalP"/>
    </source>
</evidence>
<dbReference type="EMBL" id="JH767151">
    <property type="protein sequence ID" value="EQC35518.1"/>
    <property type="molecule type" value="Genomic_DNA"/>
</dbReference>